<dbReference type="EMBL" id="WKQE01000002">
    <property type="protein sequence ID" value="MSC79654.1"/>
    <property type="molecule type" value="Genomic_DNA"/>
</dbReference>
<dbReference type="Pfam" id="PF07508">
    <property type="entry name" value="Recombinase"/>
    <property type="match status" value="1"/>
</dbReference>
<dbReference type="CDD" id="cd00338">
    <property type="entry name" value="Ser_Recombinase"/>
    <property type="match status" value="1"/>
</dbReference>
<feature type="domain" description="Recombinase" evidence="3">
    <location>
        <begin position="163"/>
        <end position="270"/>
    </location>
</feature>
<dbReference type="Proteomes" id="UP000477010">
    <property type="component" value="Unassembled WGS sequence"/>
</dbReference>
<dbReference type="Gene3D" id="3.40.50.1390">
    <property type="entry name" value="Resolvase, N-terminal catalytic domain"/>
    <property type="match status" value="1"/>
</dbReference>
<gene>
    <name evidence="4" type="ORF">GKD85_02255</name>
</gene>
<evidence type="ECO:0000259" key="2">
    <source>
        <dbReference type="PROSITE" id="PS51736"/>
    </source>
</evidence>
<dbReference type="Gene3D" id="3.90.1750.20">
    <property type="entry name" value="Putative Large Serine Recombinase, Chain B, Domain 2"/>
    <property type="match status" value="1"/>
</dbReference>
<dbReference type="SUPFAM" id="SSF53041">
    <property type="entry name" value="Resolvase-like"/>
    <property type="match status" value="1"/>
</dbReference>
<evidence type="ECO:0008006" key="6">
    <source>
        <dbReference type="Google" id="ProtNLM"/>
    </source>
</evidence>
<sequence length="526" mass="59036">MKKQPTGGKRLVAYYRYSGGSHQTEQSIEGQRRDCETYARIHGMVILHEYIDRHISGKTDDRPEFQQMIADAGKGMFDYVICWKTDRIARSRYDSIVYKKKLRDNGVELLYAAEANVEGSGGIIVEGLMEALAEYYSAELAEKVRRGMRESALKGKAIGSSRPLGLTVDKDKKYIIDPAGAAAVRYIFEQYAAGAASSAIVAHLNEQGLCTSRGNPFNKSSVVRIIQNEVYRGVYVSPKFDVRIEGAVPAIIDDDLWERAQKMFIRNRQSRSPRNDRADYILSGKLFCGECGTAMKGVSGHSSNGEVYFYYSCPCKDCHRRNIPKDELEGLVIRTVCNDVLQPDVMDRIADSVIEAQTAELNQPNPEKEALQHELADVQRKAKNLLSALENGTAGAMLTNRLAELEQQANTLSYQLSSLESEPKFPVFSKEEVLYLLEQFLIAPSEKTKAYRRRLIDTFVSKIEVSNTELTIYFNIAEEDCGKMKKAPQSNQPEGCSTEKQMVHLAHQQANYSLYAASGYFSLVEH</sequence>
<dbReference type="RefSeq" id="WP_154251979.1">
    <property type="nucleotide sequence ID" value="NZ_WKQD01000007.1"/>
</dbReference>
<feature type="non-terminal residue" evidence="4">
    <location>
        <position position="526"/>
    </location>
</feature>
<feature type="coiled-coil region" evidence="1">
    <location>
        <begin position="368"/>
        <end position="422"/>
    </location>
</feature>
<feature type="domain" description="Resolvase/invertase-type recombinase catalytic" evidence="2">
    <location>
        <begin position="10"/>
        <end position="155"/>
    </location>
</feature>
<dbReference type="InterPro" id="IPR011109">
    <property type="entry name" value="DNA_bind_recombinase_dom"/>
</dbReference>
<dbReference type="SMART" id="SM00857">
    <property type="entry name" value="Resolvase"/>
    <property type="match status" value="1"/>
</dbReference>
<dbReference type="GO" id="GO:0003677">
    <property type="term" value="F:DNA binding"/>
    <property type="evidence" value="ECO:0007669"/>
    <property type="project" value="InterPro"/>
</dbReference>
<protein>
    <recommendedName>
        <fullName evidence="6">Recombinase family protein</fullName>
    </recommendedName>
</protein>
<reference evidence="4 5" key="1">
    <citation type="journal article" date="2019" name="Nat. Med.">
        <title>A library of human gut bacterial isolates paired with longitudinal multiomics data enables mechanistic microbiome research.</title>
        <authorList>
            <person name="Poyet M."/>
            <person name="Groussin M."/>
            <person name="Gibbons S.M."/>
            <person name="Avila-Pacheco J."/>
            <person name="Jiang X."/>
            <person name="Kearney S.M."/>
            <person name="Perrotta A.R."/>
            <person name="Berdy B."/>
            <person name="Zhao S."/>
            <person name="Lieberman T.D."/>
            <person name="Swanson P.K."/>
            <person name="Smith M."/>
            <person name="Roesemann S."/>
            <person name="Alexander J.E."/>
            <person name="Rich S.A."/>
            <person name="Livny J."/>
            <person name="Vlamakis H."/>
            <person name="Clish C."/>
            <person name="Bullock K."/>
            <person name="Deik A."/>
            <person name="Scott J."/>
            <person name="Pierce K.A."/>
            <person name="Xavier R.J."/>
            <person name="Alm E.J."/>
        </authorList>
    </citation>
    <scope>NUCLEOTIDE SEQUENCE [LARGE SCALE GENOMIC DNA]</scope>
    <source>
        <strain evidence="4 5">BIOML-B9</strain>
    </source>
</reference>
<proteinExistence type="predicted"/>
<evidence type="ECO:0000313" key="5">
    <source>
        <dbReference type="Proteomes" id="UP000477010"/>
    </source>
</evidence>
<dbReference type="PROSITE" id="PS51737">
    <property type="entry name" value="RECOMBINASE_DNA_BIND"/>
    <property type="match status" value="1"/>
</dbReference>
<dbReference type="InterPro" id="IPR036162">
    <property type="entry name" value="Resolvase-like_N_sf"/>
</dbReference>
<dbReference type="PANTHER" id="PTHR30461">
    <property type="entry name" value="DNA-INVERTASE FROM LAMBDOID PROPHAGE"/>
    <property type="match status" value="1"/>
</dbReference>
<evidence type="ECO:0000313" key="4">
    <source>
        <dbReference type="EMBL" id="MSC79654.1"/>
    </source>
</evidence>
<dbReference type="Pfam" id="PF13408">
    <property type="entry name" value="Zn_ribbon_recom"/>
    <property type="match status" value="1"/>
</dbReference>
<dbReference type="PANTHER" id="PTHR30461:SF23">
    <property type="entry name" value="DNA RECOMBINASE-RELATED"/>
    <property type="match status" value="1"/>
</dbReference>
<evidence type="ECO:0000256" key="1">
    <source>
        <dbReference type="SAM" id="Coils"/>
    </source>
</evidence>
<dbReference type="Pfam" id="PF00239">
    <property type="entry name" value="Resolvase"/>
    <property type="match status" value="1"/>
</dbReference>
<organism evidence="4 5">
    <name type="scientific">Faecalibacterium prausnitzii</name>
    <dbReference type="NCBI Taxonomy" id="853"/>
    <lineage>
        <taxon>Bacteria</taxon>
        <taxon>Bacillati</taxon>
        <taxon>Bacillota</taxon>
        <taxon>Clostridia</taxon>
        <taxon>Eubacteriales</taxon>
        <taxon>Oscillospiraceae</taxon>
        <taxon>Faecalibacterium</taxon>
    </lineage>
</organism>
<dbReference type="InterPro" id="IPR006119">
    <property type="entry name" value="Resolv_N"/>
</dbReference>
<accession>A0A6L5TFN4</accession>
<dbReference type="InterPro" id="IPR050639">
    <property type="entry name" value="SSR_resolvase"/>
</dbReference>
<keyword evidence="1" id="KW-0175">Coiled coil</keyword>
<dbReference type="AlphaFoldDB" id="A0A6L5TFN4"/>
<dbReference type="PROSITE" id="PS51736">
    <property type="entry name" value="RECOMBINASES_3"/>
    <property type="match status" value="1"/>
</dbReference>
<evidence type="ECO:0000259" key="3">
    <source>
        <dbReference type="PROSITE" id="PS51737"/>
    </source>
</evidence>
<dbReference type="GO" id="GO:0000150">
    <property type="term" value="F:DNA strand exchange activity"/>
    <property type="evidence" value="ECO:0007669"/>
    <property type="project" value="InterPro"/>
</dbReference>
<comment type="caution">
    <text evidence="4">The sequence shown here is derived from an EMBL/GenBank/DDBJ whole genome shotgun (WGS) entry which is preliminary data.</text>
</comment>
<dbReference type="InterPro" id="IPR025827">
    <property type="entry name" value="Zn_ribbon_recom_dom"/>
</dbReference>
<dbReference type="InterPro" id="IPR038109">
    <property type="entry name" value="DNA_bind_recomb_sf"/>
</dbReference>
<name>A0A6L5TFN4_9FIRM</name>